<name>A0A9N8E6K2_9STRA</name>
<organism evidence="3 4">
    <name type="scientific">Seminavis robusta</name>
    <dbReference type="NCBI Taxonomy" id="568900"/>
    <lineage>
        <taxon>Eukaryota</taxon>
        <taxon>Sar</taxon>
        <taxon>Stramenopiles</taxon>
        <taxon>Ochrophyta</taxon>
        <taxon>Bacillariophyta</taxon>
        <taxon>Bacillariophyceae</taxon>
        <taxon>Bacillariophycidae</taxon>
        <taxon>Naviculales</taxon>
        <taxon>Naviculaceae</taxon>
        <taxon>Seminavis</taxon>
    </lineage>
</organism>
<dbReference type="InterPro" id="IPR012098">
    <property type="entry name" value="SND3_fun"/>
</dbReference>
<feature type="region of interest" description="Disordered" evidence="1">
    <location>
        <begin position="92"/>
        <end position="158"/>
    </location>
</feature>
<keyword evidence="2" id="KW-1133">Transmembrane helix</keyword>
<dbReference type="GO" id="GO:0005783">
    <property type="term" value="C:endoplasmic reticulum"/>
    <property type="evidence" value="ECO:0007669"/>
    <property type="project" value="InterPro"/>
</dbReference>
<feature type="transmembrane region" description="Helical" evidence="2">
    <location>
        <begin position="192"/>
        <end position="213"/>
    </location>
</feature>
<dbReference type="Pfam" id="PF10032">
    <property type="entry name" value="Pho88"/>
    <property type="match status" value="1"/>
</dbReference>
<comment type="caution">
    <text evidence="3">The sequence shown here is derived from an EMBL/GenBank/DDBJ whole genome shotgun (WGS) entry which is preliminary data.</text>
</comment>
<protein>
    <submittedName>
        <fullName evidence="3">Ribonuclease T2 activity</fullName>
    </submittedName>
</protein>
<dbReference type="PANTHER" id="PTHR28112">
    <property type="entry name" value="SRP-INDEPENDENT TARGETING PROTEIN 3"/>
    <property type="match status" value="1"/>
</dbReference>
<dbReference type="OrthoDB" id="18139at2759"/>
<feature type="compositionally biased region" description="Acidic residues" evidence="1">
    <location>
        <begin position="108"/>
        <end position="158"/>
    </location>
</feature>
<keyword evidence="4" id="KW-1185">Reference proteome</keyword>
<accession>A0A9N8E6K2</accession>
<dbReference type="Proteomes" id="UP001153069">
    <property type="component" value="Unassembled WGS sequence"/>
</dbReference>
<gene>
    <name evidence="3" type="ORF">SEMRO_675_G185500.1</name>
</gene>
<dbReference type="AlphaFoldDB" id="A0A9N8E6K2"/>
<keyword evidence="2" id="KW-0472">Membrane</keyword>
<dbReference type="GO" id="GO:0045047">
    <property type="term" value="P:protein targeting to ER"/>
    <property type="evidence" value="ECO:0007669"/>
    <property type="project" value="InterPro"/>
</dbReference>
<evidence type="ECO:0000256" key="1">
    <source>
        <dbReference type="SAM" id="MobiDB-lite"/>
    </source>
</evidence>
<sequence>MEPRNNCSRHGWIATKRCINFSFLAAFFLPSVDATNLREALLSPALFDNGVKPWGFQKSRECFIWSKNRQPLTANFGRDLTLSSILLEDRLRGGSQEAAEDGDKDKEVDEEEEENDEQLDEDGEEEEEEDLEDDEDDLEEEEEEEPVGAELEESGEFDEPLVASPMLGLYATFGVMALSKKISLYDPTVVRVARFAFLGYLFLLQAFLLYVRIRAKAENDRTPIKLSNPVSNLIQQQLQGQDSTNAMMKNLASSFLSSESTNLEYDLKQAKGMQGGLLFNMCFMWFLHFKMEQIQPLMVTTVTGLINLVYSPLFQVYVLDEEEEEE</sequence>
<keyword evidence="2" id="KW-0812">Transmembrane</keyword>
<proteinExistence type="predicted"/>
<evidence type="ECO:0000313" key="3">
    <source>
        <dbReference type="EMBL" id="CAB9514800.1"/>
    </source>
</evidence>
<dbReference type="EMBL" id="CAICTM010000674">
    <property type="protein sequence ID" value="CAB9514800.1"/>
    <property type="molecule type" value="Genomic_DNA"/>
</dbReference>
<reference evidence="3" key="1">
    <citation type="submission" date="2020-06" db="EMBL/GenBank/DDBJ databases">
        <authorList>
            <consortium name="Plant Systems Biology data submission"/>
        </authorList>
    </citation>
    <scope>NUCLEOTIDE SEQUENCE</scope>
    <source>
        <strain evidence="3">D6</strain>
    </source>
</reference>
<evidence type="ECO:0000313" key="4">
    <source>
        <dbReference type="Proteomes" id="UP001153069"/>
    </source>
</evidence>
<dbReference type="GO" id="GO:0005739">
    <property type="term" value="C:mitochondrion"/>
    <property type="evidence" value="ECO:0007669"/>
    <property type="project" value="TreeGrafter"/>
</dbReference>
<evidence type="ECO:0000256" key="2">
    <source>
        <dbReference type="SAM" id="Phobius"/>
    </source>
</evidence>
<dbReference type="PANTHER" id="PTHR28112:SF1">
    <property type="entry name" value="SRP-INDEPENDENT TARGETING PROTEIN 3"/>
    <property type="match status" value="1"/>
</dbReference>